<name>A0AAU6WSF3_9FLAO</name>
<dbReference type="EMBL" id="CP154834">
    <property type="protein sequence ID" value="XAO74782.1"/>
    <property type="molecule type" value="Genomic_DNA"/>
</dbReference>
<dbReference type="AlphaFoldDB" id="A0AAU6WSF3"/>
<reference evidence="1 2" key="1">
    <citation type="submission" date="2024-04" db="EMBL/GenBank/DDBJ databases">
        <title>Genome sequencing and assembly of rice foliar adapted Chryseobacterium endophyticum OsEnb-ALM-A6.</title>
        <authorList>
            <person name="Kumar S."/>
            <person name="Javed M."/>
            <person name="Chouhan V."/>
            <person name="Charishma K."/>
            <person name="Patel A."/>
            <person name="Kumar M."/>
            <person name="Sahu K.P."/>
            <person name="Kumar A."/>
        </authorList>
    </citation>
    <scope>NUCLEOTIDE SEQUENCE [LARGE SCALE GENOMIC DNA]</scope>
    <source>
        <strain evidence="1 2">OsEnb-ALM-A6</strain>
    </source>
</reference>
<gene>
    <name evidence="1" type="ORF">AAFP95_01650</name>
</gene>
<protein>
    <submittedName>
        <fullName evidence="1">Uncharacterized protein</fullName>
    </submittedName>
</protein>
<sequence length="46" mass="5223">MMGQIPSDVKISDDFSLSKEMRDAEKQMKEHIAKNNNSIELAVTNK</sequence>
<dbReference type="RefSeq" id="WP_345766764.1">
    <property type="nucleotide sequence ID" value="NZ_CP154834.1"/>
</dbReference>
<evidence type="ECO:0000313" key="1">
    <source>
        <dbReference type="EMBL" id="XAO74782.1"/>
    </source>
</evidence>
<proteinExistence type="predicted"/>
<organism evidence="1 2">
    <name type="scientific">Chryseobacterium endophyticum</name>
    <dbReference type="NCBI Taxonomy" id="1854762"/>
    <lineage>
        <taxon>Bacteria</taxon>
        <taxon>Pseudomonadati</taxon>
        <taxon>Bacteroidota</taxon>
        <taxon>Flavobacteriia</taxon>
        <taxon>Flavobacteriales</taxon>
        <taxon>Weeksellaceae</taxon>
        <taxon>Chryseobacterium group</taxon>
        <taxon>Chryseobacterium</taxon>
    </lineage>
</organism>
<evidence type="ECO:0000313" key="2">
    <source>
        <dbReference type="Proteomes" id="UP001463665"/>
    </source>
</evidence>
<keyword evidence="2" id="KW-1185">Reference proteome</keyword>
<accession>A0AAU6WSF3</accession>
<dbReference type="Proteomes" id="UP001463665">
    <property type="component" value="Chromosome"/>
</dbReference>